<evidence type="ECO:0000256" key="1">
    <source>
        <dbReference type="ARBA" id="ARBA00022676"/>
    </source>
</evidence>
<dbReference type="Proteomes" id="UP000318394">
    <property type="component" value="Unassembled WGS sequence"/>
</dbReference>
<reference evidence="9 10" key="2">
    <citation type="journal article" date="2019" name="Vet. Microbiol.">
        <title>Genetic characterization of susceptible and multi-drug resistant Mannheimia haemolytica isolated from high-risk stocker calves prior to and after antimicrobial metaphylaxis.</title>
        <authorList>
            <person name="Snyder E.R."/>
            <person name="Alvarez-Narvaez S."/>
            <person name="Credille B.C."/>
        </authorList>
    </citation>
    <scope>NUCLEOTIDE SEQUENCE [LARGE SCALE GENOMIC DNA]</scope>
    <source>
        <strain evidence="6 9">UGA-R5-128-1</strain>
        <strain evidence="5 10">UGA-R7-163-1</strain>
    </source>
</reference>
<protein>
    <submittedName>
        <fullName evidence="6">Glycosyltransferase family 9 protein</fullName>
    </submittedName>
    <submittedName>
        <fullName evidence="3">Lipopolysaccharide heptosyltransferase I</fullName>
    </submittedName>
</protein>
<keyword evidence="1" id="KW-0328">Glycosyltransferase</keyword>
<proteinExistence type="predicted"/>
<dbReference type="InterPro" id="IPR051199">
    <property type="entry name" value="LPS_LOS_Heptosyltrfase"/>
</dbReference>
<dbReference type="InterPro" id="IPR002201">
    <property type="entry name" value="Glyco_trans_9"/>
</dbReference>
<dbReference type="EMBL" id="UGPL01000006">
    <property type="protein sequence ID" value="STY65575.1"/>
    <property type="molecule type" value="Genomic_DNA"/>
</dbReference>
<dbReference type="KEGG" id="mhay:VK67_09650"/>
<dbReference type="GO" id="GO:0008713">
    <property type="term" value="F:ADP-heptose-lipopolysaccharide heptosyltransferase activity"/>
    <property type="evidence" value="ECO:0007669"/>
    <property type="project" value="TreeGrafter"/>
</dbReference>
<evidence type="ECO:0000313" key="7">
    <source>
        <dbReference type="Proteomes" id="UP000254031"/>
    </source>
</evidence>
<dbReference type="OrthoDB" id="5668871at2"/>
<dbReference type="EMBL" id="VAJB01000003">
    <property type="protein sequence ID" value="TRB75888.1"/>
    <property type="molecule type" value="Genomic_DNA"/>
</dbReference>
<evidence type="ECO:0000313" key="4">
    <source>
        <dbReference type="EMBL" id="STY65575.1"/>
    </source>
</evidence>
<dbReference type="GeneID" id="67369635"/>
<reference evidence="7 8" key="1">
    <citation type="submission" date="2018-06" db="EMBL/GenBank/DDBJ databases">
        <authorList>
            <consortium name="Pathogen Informatics"/>
            <person name="Doyle S."/>
        </authorList>
    </citation>
    <scope>NUCLEOTIDE SEQUENCE [LARGE SCALE GENOMIC DNA]</scope>
    <source>
        <strain evidence="3 8">NCTC10638</strain>
        <strain evidence="4 7">NCTC9380</strain>
    </source>
</reference>
<dbReference type="Proteomes" id="UP000315164">
    <property type="component" value="Unassembled WGS sequence"/>
</dbReference>
<evidence type="ECO:0000313" key="5">
    <source>
        <dbReference type="EMBL" id="TRB39559.1"/>
    </source>
</evidence>
<evidence type="ECO:0000313" key="6">
    <source>
        <dbReference type="EMBL" id="TRB75888.1"/>
    </source>
</evidence>
<dbReference type="PANTHER" id="PTHR30160">
    <property type="entry name" value="TETRAACYLDISACCHARIDE 4'-KINASE-RELATED"/>
    <property type="match status" value="1"/>
</dbReference>
<dbReference type="Pfam" id="PF01075">
    <property type="entry name" value="Glyco_transf_9"/>
    <property type="match status" value="1"/>
</dbReference>
<dbReference type="SUPFAM" id="SSF53756">
    <property type="entry name" value="UDP-Glycosyltransferase/glycogen phosphorylase"/>
    <property type="match status" value="1"/>
</dbReference>
<dbReference type="AlphaFoldDB" id="A0A249A0Z0"/>
<dbReference type="KEGG" id="mhaq:WC39_09650"/>
<dbReference type="STRING" id="75985.WC39_09650"/>
<dbReference type="GO" id="GO:0005829">
    <property type="term" value="C:cytosol"/>
    <property type="evidence" value="ECO:0007669"/>
    <property type="project" value="TreeGrafter"/>
</dbReference>
<name>A0A249A0Z0_MANHA</name>
<keyword evidence="10" id="KW-1185">Reference proteome</keyword>
<organism evidence="6 9">
    <name type="scientific">Mannheimia haemolytica</name>
    <name type="common">Pasteurella haemolytica</name>
    <dbReference type="NCBI Taxonomy" id="75985"/>
    <lineage>
        <taxon>Bacteria</taxon>
        <taxon>Pseudomonadati</taxon>
        <taxon>Pseudomonadota</taxon>
        <taxon>Gammaproteobacteria</taxon>
        <taxon>Pasteurellales</taxon>
        <taxon>Pasteurellaceae</taxon>
        <taxon>Mannheimia</taxon>
    </lineage>
</organism>
<dbReference type="EMBL" id="UGPN01000002">
    <property type="protein sequence ID" value="STY60845.1"/>
    <property type="molecule type" value="Genomic_DNA"/>
</dbReference>
<gene>
    <name evidence="6" type="ORF">FEA53_02745</name>
    <name evidence="5" type="ORF">FEB89_02745</name>
    <name evidence="3" type="ORF">NCTC10638_02051</name>
    <name evidence="4" type="ORF">NCTC9380_00843</name>
</gene>
<evidence type="ECO:0000313" key="3">
    <source>
        <dbReference type="EMBL" id="STY60845.1"/>
    </source>
</evidence>
<evidence type="ECO:0000313" key="10">
    <source>
        <dbReference type="Proteomes" id="UP000318394"/>
    </source>
</evidence>
<evidence type="ECO:0000313" key="8">
    <source>
        <dbReference type="Proteomes" id="UP000254802"/>
    </source>
</evidence>
<dbReference type="RefSeq" id="WP_006249285.1">
    <property type="nucleotide sequence ID" value="NZ_CP011098.1"/>
</dbReference>
<accession>A0A249A0Z0</accession>
<evidence type="ECO:0000256" key="2">
    <source>
        <dbReference type="ARBA" id="ARBA00022679"/>
    </source>
</evidence>
<dbReference type="EMBL" id="VAJI01000003">
    <property type="protein sequence ID" value="TRB39559.1"/>
    <property type="molecule type" value="Genomic_DNA"/>
</dbReference>
<dbReference type="Gene3D" id="3.40.50.2000">
    <property type="entry name" value="Glycogen Phosphorylase B"/>
    <property type="match status" value="2"/>
</dbReference>
<keyword evidence="2 6" id="KW-0808">Transferase</keyword>
<dbReference type="Proteomes" id="UP000254031">
    <property type="component" value="Unassembled WGS sequence"/>
</dbReference>
<dbReference type="PANTHER" id="PTHR30160:SF15">
    <property type="entry name" value="GLYCOSYLTRANSFERASE HI_0523-RELATED"/>
    <property type="match status" value="1"/>
</dbReference>
<dbReference type="GO" id="GO:0009244">
    <property type="term" value="P:lipopolysaccharide core region biosynthetic process"/>
    <property type="evidence" value="ECO:0007669"/>
    <property type="project" value="TreeGrafter"/>
</dbReference>
<sequence length="351" mass="39851">MKSLVIKLFGTKKEKKTFKFSKIESVLLKPIGDAIGDAVVHIAHLEQIKKALPNVKIAVLVTSRNKLIFSQANVVDMILEDKVSTYLSQRGHWDLYLDFKPTFTTKSIILDSILKPKFIINFGKKQKSIYNLDTVKNYDFTTVFPKQVHFADYLNYAIFADFLEKNQVNYNLNIPNELSSFANTLWQEKKIRLLLNPQGSMREISTQELSELLSMIDKRYVQHISCLLTNTTNSAEYLSKIKAPFEISLAPNSDILGYCALVNSADIVIAVDGGGVHISCALGKKLLSFYANHPANIARWYPKPKKDVETFMVIADKWTEDNNDTRGFSLVAPAKWLNHQFAKLIEKYTAC</sequence>
<dbReference type="Proteomes" id="UP000254802">
    <property type="component" value="Unassembled WGS sequence"/>
</dbReference>
<evidence type="ECO:0000313" key="9">
    <source>
        <dbReference type="Proteomes" id="UP000315164"/>
    </source>
</evidence>